<feature type="non-terminal residue" evidence="2">
    <location>
        <position position="1"/>
    </location>
</feature>
<proteinExistence type="predicted"/>
<sequence>PEDIRVESLNDEQMRDLNRLKAWLYQKRTTVREDRERAERRQKREEEAAKKKEEQPALFDF</sequence>
<gene>
    <name evidence="2" type="ORF">S03H2_66496</name>
</gene>
<dbReference type="EMBL" id="BARU01043427">
    <property type="protein sequence ID" value="GAH81211.1"/>
    <property type="molecule type" value="Genomic_DNA"/>
</dbReference>
<comment type="caution">
    <text evidence="2">The sequence shown here is derived from an EMBL/GenBank/DDBJ whole genome shotgun (WGS) entry which is preliminary data.</text>
</comment>
<accession>X1IFM4</accession>
<dbReference type="AlphaFoldDB" id="X1IFM4"/>
<evidence type="ECO:0000256" key="1">
    <source>
        <dbReference type="SAM" id="MobiDB-lite"/>
    </source>
</evidence>
<organism evidence="2">
    <name type="scientific">marine sediment metagenome</name>
    <dbReference type="NCBI Taxonomy" id="412755"/>
    <lineage>
        <taxon>unclassified sequences</taxon>
        <taxon>metagenomes</taxon>
        <taxon>ecological metagenomes</taxon>
    </lineage>
</organism>
<feature type="region of interest" description="Disordered" evidence="1">
    <location>
        <begin position="34"/>
        <end position="61"/>
    </location>
</feature>
<evidence type="ECO:0000313" key="2">
    <source>
        <dbReference type="EMBL" id="GAH81211.1"/>
    </source>
</evidence>
<name>X1IFM4_9ZZZZ</name>
<reference evidence="2" key="1">
    <citation type="journal article" date="2014" name="Front. Microbiol.">
        <title>High frequency of phylogenetically diverse reductive dehalogenase-homologous genes in deep subseafloor sedimentary metagenomes.</title>
        <authorList>
            <person name="Kawai M."/>
            <person name="Futagami T."/>
            <person name="Toyoda A."/>
            <person name="Takaki Y."/>
            <person name="Nishi S."/>
            <person name="Hori S."/>
            <person name="Arai W."/>
            <person name="Tsubouchi T."/>
            <person name="Morono Y."/>
            <person name="Uchiyama I."/>
            <person name="Ito T."/>
            <person name="Fujiyama A."/>
            <person name="Inagaki F."/>
            <person name="Takami H."/>
        </authorList>
    </citation>
    <scope>NUCLEOTIDE SEQUENCE</scope>
    <source>
        <strain evidence="2">Expedition CK06-06</strain>
    </source>
</reference>
<feature type="compositionally biased region" description="Basic and acidic residues" evidence="1">
    <location>
        <begin position="34"/>
        <end position="55"/>
    </location>
</feature>
<protein>
    <submittedName>
        <fullName evidence="2">Uncharacterized protein</fullName>
    </submittedName>
</protein>